<dbReference type="PANTHER" id="PTHR15417">
    <property type="entry name" value="PROTEIN PHOSPHATASE INHIBITOR AND DOPAMINE- AND CAMP-REGULATED NEURONAL PHOSPHOPROTEIN"/>
    <property type="match status" value="1"/>
</dbReference>
<dbReference type="Proteomes" id="UP001239994">
    <property type="component" value="Unassembled WGS sequence"/>
</dbReference>
<dbReference type="InterPro" id="IPR008466">
    <property type="entry name" value="PPP1R1A/B/C"/>
</dbReference>
<keyword evidence="6" id="KW-0597">Phosphoprotein</keyword>
<keyword evidence="12" id="KW-1185">Reference proteome</keyword>
<evidence type="ECO:0000256" key="3">
    <source>
        <dbReference type="ARBA" id="ARBA00007775"/>
    </source>
</evidence>
<comment type="similarity">
    <text evidence="3">Belongs to the protein phosphatase inhibitor 1 family.</text>
</comment>
<evidence type="ECO:0000256" key="9">
    <source>
        <dbReference type="ARBA" id="ARBA00030254"/>
    </source>
</evidence>
<dbReference type="Pfam" id="PF05395">
    <property type="entry name" value="DARPP-32"/>
    <property type="match status" value="1"/>
</dbReference>
<keyword evidence="7" id="KW-0650">Protein phosphatase inhibitor</keyword>
<evidence type="ECO:0000256" key="8">
    <source>
        <dbReference type="ARBA" id="ARBA00029874"/>
    </source>
</evidence>
<reference evidence="11" key="1">
    <citation type="submission" date="2023-03" db="EMBL/GenBank/DDBJ databases">
        <title>Electrophorus voltai genome.</title>
        <authorList>
            <person name="Bian C."/>
        </authorList>
    </citation>
    <scope>NUCLEOTIDE SEQUENCE</scope>
    <source>
        <strain evidence="11">CB-2022</strain>
        <tissue evidence="11">Muscle</tissue>
    </source>
</reference>
<evidence type="ECO:0000256" key="6">
    <source>
        <dbReference type="ARBA" id="ARBA00022553"/>
    </source>
</evidence>
<dbReference type="GO" id="GO:0005737">
    <property type="term" value="C:cytoplasm"/>
    <property type="evidence" value="ECO:0007669"/>
    <property type="project" value="UniProtKB-SubCell"/>
</dbReference>
<sequence>METSGPGDVPVRAKEKKKIQFAAPSTAPTQLDPRQVEMIRRRRPTPATLFRVADQSSPEDDNSTHQWVVGENGVLKPKRVNPNVYQPPSLKGTCLCIKDSDSCSGFETMQEFDHSKTSVQQMAEAQMQKLGVYAHMEEEGEESLETLEEEQLLNCPTAPQEEMSKRDNQSDSSNPVVKEQTEEEDEEDEDGEAAEDESRQPDTE</sequence>
<accession>A0AAD8ZWM0</accession>
<evidence type="ECO:0000256" key="7">
    <source>
        <dbReference type="ARBA" id="ARBA00023272"/>
    </source>
</evidence>
<proteinExistence type="inferred from homology"/>
<dbReference type="EMBL" id="JAROKS010000003">
    <property type="protein sequence ID" value="KAK1805553.1"/>
    <property type="molecule type" value="Genomic_DNA"/>
</dbReference>
<protein>
    <recommendedName>
        <fullName evidence="4">Protein phosphatase 1 regulatory subunit 1B</fullName>
    </recommendedName>
    <alternativeName>
        <fullName evidence="8">DARPP-32</fullName>
    </alternativeName>
    <alternativeName>
        <fullName evidence="9">Dopamine- and cAMP-regulated neuronal phosphoprotein</fullName>
    </alternativeName>
</protein>
<gene>
    <name evidence="11" type="ORF">P4O66_019214</name>
</gene>
<evidence type="ECO:0000256" key="5">
    <source>
        <dbReference type="ARBA" id="ARBA00022490"/>
    </source>
</evidence>
<organism evidence="11 12">
    <name type="scientific">Electrophorus voltai</name>
    <dbReference type="NCBI Taxonomy" id="2609070"/>
    <lineage>
        <taxon>Eukaryota</taxon>
        <taxon>Metazoa</taxon>
        <taxon>Chordata</taxon>
        <taxon>Craniata</taxon>
        <taxon>Vertebrata</taxon>
        <taxon>Euteleostomi</taxon>
        <taxon>Actinopterygii</taxon>
        <taxon>Neopterygii</taxon>
        <taxon>Teleostei</taxon>
        <taxon>Ostariophysi</taxon>
        <taxon>Gymnotiformes</taxon>
        <taxon>Gymnotoidei</taxon>
        <taxon>Gymnotidae</taxon>
        <taxon>Electrophorus</taxon>
    </lineage>
</organism>
<name>A0AAD8ZWM0_9TELE</name>
<evidence type="ECO:0000256" key="4">
    <source>
        <dbReference type="ARBA" id="ARBA00020090"/>
    </source>
</evidence>
<comment type="subcellular location">
    <subcellularLocation>
        <location evidence="2">Cytoplasm</location>
    </subcellularLocation>
</comment>
<evidence type="ECO:0000256" key="10">
    <source>
        <dbReference type="SAM" id="MobiDB-lite"/>
    </source>
</evidence>
<evidence type="ECO:0000256" key="1">
    <source>
        <dbReference type="ARBA" id="ARBA00002900"/>
    </source>
</evidence>
<feature type="region of interest" description="Disordered" evidence="10">
    <location>
        <begin position="1"/>
        <end position="65"/>
    </location>
</feature>
<evidence type="ECO:0000313" key="11">
    <source>
        <dbReference type="EMBL" id="KAK1805553.1"/>
    </source>
</evidence>
<dbReference type="PANTHER" id="PTHR15417:SF2">
    <property type="entry name" value="PROTEIN PHOSPHATASE 1 REGULATORY SUBUNIT 1B"/>
    <property type="match status" value="1"/>
</dbReference>
<keyword evidence="5" id="KW-0963">Cytoplasm</keyword>
<dbReference type="GO" id="GO:0004864">
    <property type="term" value="F:protein phosphatase inhibitor activity"/>
    <property type="evidence" value="ECO:0007669"/>
    <property type="project" value="UniProtKB-KW"/>
</dbReference>
<feature type="compositionally biased region" description="Acidic residues" evidence="10">
    <location>
        <begin position="181"/>
        <end position="195"/>
    </location>
</feature>
<comment type="caution">
    <text evidence="11">The sequence shown here is derived from an EMBL/GenBank/DDBJ whole genome shotgun (WGS) entry which is preliminary data.</text>
</comment>
<comment type="function">
    <text evidence="1">Inhibitor of protein-phosphatase 1.</text>
</comment>
<dbReference type="GO" id="GO:0035556">
    <property type="term" value="P:intracellular signal transduction"/>
    <property type="evidence" value="ECO:0007669"/>
    <property type="project" value="TreeGrafter"/>
</dbReference>
<feature type="region of interest" description="Disordered" evidence="10">
    <location>
        <begin position="138"/>
        <end position="204"/>
    </location>
</feature>
<feature type="compositionally biased region" description="Acidic residues" evidence="10">
    <location>
        <begin position="138"/>
        <end position="151"/>
    </location>
</feature>
<dbReference type="AlphaFoldDB" id="A0AAD8ZWM0"/>
<evidence type="ECO:0000313" key="12">
    <source>
        <dbReference type="Proteomes" id="UP001239994"/>
    </source>
</evidence>
<evidence type="ECO:0000256" key="2">
    <source>
        <dbReference type="ARBA" id="ARBA00004496"/>
    </source>
</evidence>